<dbReference type="GO" id="GO:0005524">
    <property type="term" value="F:ATP binding"/>
    <property type="evidence" value="ECO:0007669"/>
    <property type="project" value="InterPro"/>
</dbReference>
<evidence type="ECO:0000259" key="2">
    <source>
        <dbReference type="Pfam" id="PF00004"/>
    </source>
</evidence>
<dbReference type="InterPro" id="IPR052267">
    <property type="entry name" value="N-DRC_Component"/>
</dbReference>
<dbReference type="PANTHER" id="PTHR14690">
    <property type="entry name" value="IQ MOTIF CONTAINING WITH AAA DOMAIN 1"/>
    <property type="match status" value="1"/>
</dbReference>
<accession>A0A7S0AWZ5</accession>
<dbReference type="SUPFAM" id="SSF52540">
    <property type="entry name" value="P-loop containing nucleoside triphosphate hydrolases"/>
    <property type="match status" value="1"/>
</dbReference>
<reference evidence="3" key="1">
    <citation type="submission" date="2021-01" db="EMBL/GenBank/DDBJ databases">
        <authorList>
            <person name="Corre E."/>
            <person name="Pelletier E."/>
            <person name="Niang G."/>
            <person name="Scheremetjew M."/>
            <person name="Finn R."/>
            <person name="Kale V."/>
            <person name="Holt S."/>
            <person name="Cochrane G."/>
            <person name="Meng A."/>
            <person name="Brown T."/>
            <person name="Cohen L."/>
        </authorList>
    </citation>
    <scope>NUCLEOTIDE SEQUENCE</scope>
    <source>
        <strain evidence="3">CCMP3303</strain>
    </source>
</reference>
<protein>
    <recommendedName>
        <fullName evidence="2">ATPase AAA-type core domain-containing protein</fullName>
    </recommendedName>
</protein>
<feature type="domain" description="ATPase AAA-type core" evidence="2">
    <location>
        <begin position="2"/>
        <end position="112"/>
    </location>
</feature>
<dbReference type="InterPro" id="IPR003959">
    <property type="entry name" value="ATPase_AAA_core"/>
</dbReference>
<evidence type="ECO:0000256" key="1">
    <source>
        <dbReference type="SAM" id="MobiDB-lite"/>
    </source>
</evidence>
<gene>
    <name evidence="3" type="ORF">MPOL1434_LOCUS9303</name>
</gene>
<dbReference type="GO" id="GO:0016887">
    <property type="term" value="F:ATP hydrolysis activity"/>
    <property type="evidence" value="ECO:0007669"/>
    <property type="project" value="InterPro"/>
</dbReference>
<dbReference type="Pfam" id="PF00004">
    <property type="entry name" value="AAA"/>
    <property type="match status" value="1"/>
</dbReference>
<dbReference type="PANTHER" id="PTHR14690:SF0">
    <property type="entry name" value="IQ MOTIF CONTAINING WITH AAA DOMAIN 1"/>
    <property type="match status" value="1"/>
</dbReference>
<evidence type="ECO:0000313" key="3">
    <source>
        <dbReference type="EMBL" id="CAD8377009.1"/>
    </source>
</evidence>
<feature type="region of interest" description="Disordered" evidence="1">
    <location>
        <begin position="246"/>
        <end position="270"/>
    </location>
</feature>
<dbReference type="Gene3D" id="3.40.50.300">
    <property type="entry name" value="P-loop containing nucleotide triphosphate hydrolases"/>
    <property type="match status" value="1"/>
</dbReference>
<dbReference type="EMBL" id="HBEJ01015914">
    <property type="protein sequence ID" value="CAD8377009.1"/>
    <property type="molecule type" value="Transcribed_RNA"/>
</dbReference>
<proteinExistence type="predicted"/>
<dbReference type="AlphaFoldDB" id="A0A7S0AWZ5"/>
<name>A0A7S0AWZ5_9STRA</name>
<sequence>MMKAVANQLGALLITLSPEMIKDHFLDKIEATRLIHMIFTVARDDRFGPVLLNIDECEQFFQSSTGKQVDRSGPVRFQKDLLIYKNQAIEKKDRVIIIGTTAHPELLDPKTIKYKGPGGKPEKQGMFEKYLFFPPPNYVDRLLLWKSFVNEDSGEKVGDGERVPSKLHRKCIDFSVLASKSEGYTAGRIRRSVELARKLSDTSETGSGSNQSRALSEKVLLAQLESFDAVGNEDRMRFVNFAKAMEQKSKSAAGTGDKKEKAGGKAKASK</sequence>
<organism evidence="3">
    <name type="scientific">Minutocellus polymorphus</name>
    <dbReference type="NCBI Taxonomy" id="265543"/>
    <lineage>
        <taxon>Eukaryota</taxon>
        <taxon>Sar</taxon>
        <taxon>Stramenopiles</taxon>
        <taxon>Ochrophyta</taxon>
        <taxon>Bacillariophyta</taxon>
        <taxon>Mediophyceae</taxon>
        <taxon>Cymatosirophycidae</taxon>
        <taxon>Cymatosirales</taxon>
        <taxon>Cymatosiraceae</taxon>
        <taxon>Minutocellus</taxon>
    </lineage>
</organism>
<dbReference type="InterPro" id="IPR027417">
    <property type="entry name" value="P-loop_NTPase"/>
</dbReference>